<keyword evidence="2" id="KW-0732">Signal</keyword>
<protein>
    <recommendedName>
        <fullName evidence="5">DUF4148 domain-containing protein</fullName>
    </recommendedName>
</protein>
<evidence type="ECO:0008006" key="5">
    <source>
        <dbReference type="Google" id="ProtNLM"/>
    </source>
</evidence>
<feature type="chain" id="PRO_5002233614" description="DUF4148 domain-containing protein" evidence="2">
    <location>
        <begin position="23"/>
        <end position="135"/>
    </location>
</feature>
<evidence type="ECO:0000313" key="4">
    <source>
        <dbReference type="Proteomes" id="UP000032067"/>
    </source>
</evidence>
<accession>A0A0D0M6A1</accession>
<proteinExistence type="predicted"/>
<evidence type="ECO:0000313" key="3">
    <source>
        <dbReference type="EMBL" id="KIQ26144.1"/>
    </source>
</evidence>
<feature type="signal peptide" evidence="2">
    <location>
        <begin position="1"/>
        <end position="22"/>
    </location>
</feature>
<evidence type="ECO:0000256" key="1">
    <source>
        <dbReference type="SAM" id="MobiDB-lite"/>
    </source>
</evidence>
<sequence>MKLLLSTCALVGAQILALNVHAQPQPADKGAVRAERKAEGVEAARNFMPGEGDPIPEPKAKASKADRAAARQARKPGGVEAARTFMPGEGDPIPEPTAKLSRAERSAGRKASRAEVARENKAGELPSFNDNYGGK</sequence>
<feature type="compositionally biased region" description="Basic and acidic residues" evidence="1">
    <location>
        <begin position="30"/>
        <end position="42"/>
    </location>
</feature>
<feature type="region of interest" description="Disordered" evidence="1">
    <location>
        <begin position="23"/>
        <end position="135"/>
    </location>
</feature>
<dbReference type="AlphaFoldDB" id="A0A0D0M6A1"/>
<dbReference type="EMBL" id="JXQQ01000061">
    <property type="protein sequence ID" value="KIQ26144.1"/>
    <property type="molecule type" value="Genomic_DNA"/>
</dbReference>
<dbReference type="OrthoDB" id="8853983at2"/>
<reference evidence="3 4" key="1">
    <citation type="submission" date="2014-12" db="EMBL/GenBank/DDBJ databases">
        <title>16Stimator: statistical estimation of ribosomal gene copy numbers from draft genome assemblies.</title>
        <authorList>
            <person name="Perisin M.A."/>
            <person name="Vetter M."/>
            <person name="Gilbert J.A."/>
            <person name="Bergelson J."/>
        </authorList>
    </citation>
    <scope>NUCLEOTIDE SEQUENCE [LARGE SCALE GENOMIC DNA]</scope>
    <source>
        <strain evidence="3 4">MEDvA23</strain>
    </source>
</reference>
<comment type="caution">
    <text evidence="3">The sequence shown here is derived from an EMBL/GenBank/DDBJ whole genome shotgun (WGS) entry which is preliminary data.</text>
</comment>
<evidence type="ECO:0000256" key="2">
    <source>
        <dbReference type="SAM" id="SignalP"/>
    </source>
</evidence>
<name>A0A0D0M6A1_VARPD</name>
<dbReference type="Proteomes" id="UP000032067">
    <property type="component" value="Unassembled WGS sequence"/>
</dbReference>
<organism evidence="3 4">
    <name type="scientific">Variovorax paradoxus</name>
    <dbReference type="NCBI Taxonomy" id="34073"/>
    <lineage>
        <taxon>Bacteria</taxon>
        <taxon>Pseudomonadati</taxon>
        <taxon>Pseudomonadota</taxon>
        <taxon>Betaproteobacteria</taxon>
        <taxon>Burkholderiales</taxon>
        <taxon>Comamonadaceae</taxon>
        <taxon>Variovorax</taxon>
    </lineage>
</organism>
<dbReference type="RefSeq" id="WP_042581170.1">
    <property type="nucleotide sequence ID" value="NZ_JXQQ01000061.1"/>
</dbReference>
<feature type="compositionally biased region" description="Basic and acidic residues" evidence="1">
    <location>
        <begin position="101"/>
        <end position="122"/>
    </location>
</feature>
<feature type="compositionally biased region" description="Basic and acidic residues" evidence="1">
    <location>
        <begin position="56"/>
        <end position="69"/>
    </location>
</feature>
<gene>
    <name evidence="3" type="ORF">RT97_23095</name>
</gene>